<dbReference type="Gene3D" id="3.40.33.10">
    <property type="entry name" value="CAP"/>
    <property type="match status" value="1"/>
</dbReference>
<dbReference type="CDD" id="cd05379">
    <property type="entry name" value="CAP_bacterial"/>
    <property type="match status" value="1"/>
</dbReference>
<evidence type="ECO:0000259" key="1">
    <source>
        <dbReference type="Pfam" id="PF00188"/>
    </source>
</evidence>
<feature type="domain" description="SCP" evidence="1">
    <location>
        <begin position="178"/>
        <end position="305"/>
    </location>
</feature>
<name>A0A918IWJ5_9ACTN</name>
<proteinExistence type="predicted"/>
<reference evidence="2" key="2">
    <citation type="submission" date="2020-09" db="EMBL/GenBank/DDBJ databases">
        <authorList>
            <person name="Sun Q."/>
            <person name="Ohkuma M."/>
        </authorList>
    </citation>
    <scope>NUCLEOTIDE SEQUENCE</scope>
    <source>
        <strain evidence="2">JCM 4490</strain>
    </source>
</reference>
<protein>
    <recommendedName>
        <fullName evidence="1">SCP domain-containing protein</fullName>
    </recommendedName>
</protein>
<accession>A0A918IWJ5</accession>
<evidence type="ECO:0000313" key="3">
    <source>
        <dbReference type="Proteomes" id="UP000620224"/>
    </source>
</evidence>
<dbReference type="InterPro" id="IPR035940">
    <property type="entry name" value="CAP_sf"/>
</dbReference>
<sequence>MVQQFDWRSCGKCQVLAFDGFLTKGPCPAGGVHKAWGFNYSVWGGDQEPVESPVLQARWRHCGPCHAFFYDGFSDKGRCPAGGGHTAAGWHFGAYHGPMTSPPSPREQGDWRYCGKCHALFFDGFPTNKGRCPTGGGHEAAGWTFVLGHIESNATDVMDTQERRTWELVKDAHLVQGGCSRLEVDPRLVLVARAHCEDLAAHPGLWDKLSPEGFPGHYGSDGGLASGPDGRIAKAVGSSGAENVFRGRFRGDAAPPGPDTAFNAWWNSPSHKATMLNCTHNTSGVGIAFGHDPDGWTSYYFTQVFHS</sequence>
<evidence type="ECO:0000313" key="2">
    <source>
        <dbReference type="EMBL" id="GGW35612.1"/>
    </source>
</evidence>
<comment type="caution">
    <text evidence="2">The sequence shown here is derived from an EMBL/GenBank/DDBJ whole genome shotgun (WGS) entry which is preliminary data.</text>
</comment>
<dbReference type="AlphaFoldDB" id="A0A918IWJ5"/>
<reference evidence="2" key="1">
    <citation type="journal article" date="2014" name="Int. J. Syst. Evol. Microbiol.">
        <title>Complete genome sequence of Corynebacterium casei LMG S-19264T (=DSM 44701T), isolated from a smear-ripened cheese.</title>
        <authorList>
            <consortium name="US DOE Joint Genome Institute (JGI-PGF)"/>
            <person name="Walter F."/>
            <person name="Albersmeier A."/>
            <person name="Kalinowski J."/>
            <person name="Ruckert C."/>
        </authorList>
    </citation>
    <scope>NUCLEOTIDE SEQUENCE</scope>
    <source>
        <strain evidence="2">JCM 4490</strain>
    </source>
</reference>
<dbReference type="SUPFAM" id="SSF55797">
    <property type="entry name" value="PR-1-like"/>
    <property type="match status" value="1"/>
</dbReference>
<dbReference type="InterPro" id="IPR014044">
    <property type="entry name" value="CAP_dom"/>
</dbReference>
<dbReference type="Pfam" id="PF00188">
    <property type="entry name" value="CAP"/>
    <property type="match status" value="1"/>
</dbReference>
<dbReference type="EMBL" id="BMUE01000002">
    <property type="protein sequence ID" value="GGW35612.1"/>
    <property type="molecule type" value="Genomic_DNA"/>
</dbReference>
<dbReference type="Proteomes" id="UP000620224">
    <property type="component" value="Unassembled WGS sequence"/>
</dbReference>
<keyword evidence="3" id="KW-1185">Reference proteome</keyword>
<organism evidence="2 3">
    <name type="scientific">Streptomyces lucensis JCM 4490</name>
    <dbReference type="NCBI Taxonomy" id="1306176"/>
    <lineage>
        <taxon>Bacteria</taxon>
        <taxon>Bacillati</taxon>
        <taxon>Actinomycetota</taxon>
        <taxon>Actinomycetes</taxon>
        <taxon>Kitasatosporales</taxon>
        <taxon>Streptomycetaceae</taxon>
        <taxon>Streptomyces</taxon>
    </lineage>
</organism>
<gene>
    <name evidence="2" type="ORF">GCM10010503_09170</name>
</gene>